<evidence type="ECO:0000313" key="4">
    <source>
        <dbReference type="Proteomes" id="UP001285354"/>
    </source>
</evidence>
<keyword evidence="2" id="KW-0472">Membrane</keyword>
<feature type="transmembrane region" description="Helical" evidence="2">
    <location>
        <begin position="24"/>
        <end position="45"/>
    </location>
</feature>
<evidence type="ECO:0000256" key="2">
    <source>
        <dbReference type="SAM" id="Phobius"/>
    </source>
</evidence>
<feature type="region of interest" description="Disordered" evidence="1">
    <location>
        <begin position="65"/>
        <end position="103"/>
    </location>
</feature>
<protein>
    <recommendedName>
        <fullName evidence="5">Transmembrane protein</fullName>
    </recommendedName>
</protein>
<dbReference type="AlphaFoldDB" id="A0AAD9SUD3"/>
<comment type="caution">
    <text evidence="3">The sequence shown here is derived from an EMBL/GenBank/DDBJ whole genome shotgun (WGS) entry which is preliminary data.</text>
</comment>
<evidence type="ECO:0008006" key="5">
    <source>
        <dbReference type="Google" id="ProtNLM"/>
    </source>
</evidence>
<name>A0AAD9SUD3_9HELO</name>
<dbReference type="Proteomes" id="UP001285354">
    <property type="component" value="Unassembled WGS sequence"/>
</dbReference>
<organism evidence="3 4">
    <name type="scientific">Diplocarpon rosae</name>
    <dbReference type="NCBI Taxonomy" id="946125"/>
    <lineage>
        <taxon>Eukaryota</taxon>
        <taxon>Fungi</taxon>
        <taxon>Dikarya</taxon>
        <taxon>Ascomycota</taxon>
        <taxon>Pezizomycotina</taxon>
        <taxon>Leotiomycetes</taxon>
        <taxon>Helotiales</taxon>
        <taxon>Drepanopezizaceae</taxon>
        <taxon>Diplocarpon</taxon>
    </lineage>
</organism>
<proteinExistence type="predicted"/>
<evidence type="ECO:0000256" key="1">
    <source>
        <dbReference type="SAM" id="MobiDB-lite"/>
    </source>
</evidence>
<gene>
    <name evidence="3" type="ORF">QTJ16_006524</name>
</gene>
<reference evidence="3" key="1">
    <citation type="submission" date="2023-06" db="EMBL/GenBank/DDBJ databases">
        <title>Draft genome of Marssonina rosae.</title>
        <authorList>
            <person name="Cheng Q."/>
        </authorList>
    </citation>
    <scope>NUCLEOTIDE SEQUENCE</scope>
    <source>
        <strain evidence="3">R4</strain>
    </source>
</reference>
<dbReference type="EMBL" id="JAUBYV010000011">
    <property type="protein sequence ID" value="KAK2623890.1"/>
    <property type="molecule type" value="Genomic_DNA"/>
</dbReference>
<evidence type="ECO:0000313" key="3">
    <source>
        <dbReference type="EMBL" id="KAK2623890.1"/>
    </source>
</evidence>
<accession>A0AAD9SUD3</accession>
<feature type="compositionally biased region" description="Basic and acidic residues" evidence="1">
    <location>
        <begin position="74"/>
        <end position="95"/>
    </location>
</feature>
<keyword evidence="2" id="KW-1133">Transmembrane helix</keyword>
<keyword evidence="4" id="KW-1185">Reference proteome</keyword>
<sequence length="103" mass="11624">MDTESFIDPYLNHLPEILQDNPTFWITLLIGFYLLVLGLCLTGALKRQKVSIADLRREQSSIFSMLDEDSSSEDDSKTRERKGKGTKEGDKKGRGAWDGIGCR</sequence>
<keyword evidence="2" id="KW-0812">Transmembrane</keyword>